<feature type="compositionally biased region" description="Gly residues" evidence="1">
    <location>
        <begin position="42"/>
        <end position="53"/>
    </location>
</feature>
<dbReference type="Proteomes" id="UP000291343">
    <property type="component" value="Unassembled WGS sequence"/>
</dbReference>
<dbReference type="InParanoid" id="A0A482XAJ4"/>
<feature type="compositionally biased region" description="Basic and acidic residues" evidence="1">
    <location>
        <begin position="110"/>
        <end position="131"/>
    </location>
</feature>
<keyword evidence="3" id="KW-1185">Reference proteome</keyword>
<reference evidence="2 3" key="1">
    <citation type="journal article" date="2017" name="Gigascience">
        <title>Genome sequence of the small brown planthopper, Laodelphax striatellus.</title>
        <authorList>
            <person name="Zhu J."/>
            <person name="Jiang F."/>
            <person name="Wang X."/>
            <person name="Yang P."/>
            <person name="Bao Y."/>
            <person name="Zhao W."/>
            <person name="Wang W."/>
            <person name="Lu H."/>
            <person name="Wang Q."/>
            <person name="Cui N."/>
            <person name="Li J."/>
            <person name="Chen X."/>
            <person name="Luo L."/>
            <person name="Yu J."/>
            <person name="Kang L."/>
            <person name="Cui F."/>
        </authorList>
    </citation>
    <scope>NUCLEOTIDE SEQUENCE [LARGE SCALE GENOMIC DNA]</scope>
    <source>
        <strain evidence="2">Lst14</strain>
    </source>
</reference>
<gene>
    <name evidence="2" type="ORF">LSTR_LSTR017445</name>
</gene>
<feature type="compositionally biased region" description="Basic and acidic residues" evidence="1">
    <location>
        <begin position="85"/>
        <end position="95"/>
    </location>
</feature>
<feature type="region of interest" description="Disordered" evidence="1">
    <location>
        <begin position="29"/>
        <end position="131"/>
    </location>
</feature>
<protein>
    <submittedName>
        <fullName evidence="2">Uncharacterized protein</fullName>
    </submittedName>
</protein>
<evidence type="ECO:0000256" key="1">
    <source>
        <dbReference type="SAM" id="MobiDB-lite"/>
    </source>
</evidence>
<feature type="compositionally biased region" description="Low complexity" evidence="1">
    <location>
        <begin position="72"/>
        <end position="82"/>
    </location>
</feature>
<organism evidence="2 3">
    <name type="scientific">Laodelphax striatellus</name>
    <name type="common">Small brown planthopper</name>
    <name type="synonym">Delphax striatella</name>
    <dbReference type="NCBI Taxonomy" id="195883"/>
    <lineage>
        <taxon>Eukaryota</taxon>
        <taxon>Metazoa</taxon>
        <taxon>Ecdysozoa</taxon>
        <taxon>Arthropoda</taxon>
        <taxon>Hexapoda</taxon>
        <taxon>Insecta</taxon>
        <taxon>Pterygota</taxon>
        <taxon>Neoptera</taxon>
        <taxon>Paraneoptera</taxon>
        <taxon>Hemiptera</taxon>
        <taxon>Auchenorrhyncha</taxon>
        <taxon>Fulgoroidea</taxon>
        <taxon>Delphacidae</taxon>
        <taxon>Criomorphinae</taxon>
        <taxon>Laodelphax</taxon>
    </lineage>
</organism>
<evidence type="ECO:0000313" key="2">
    <source>
        <dbReference type="EMBL" id="RZF42717.1"/>
    </source>
</evidence>
<dbReference type="AlphaFoldDB" id="A0A482XAJ4"/>
<comment type="caution">
    <text evidence="2">The sequence shown here is derived from an EMBL/GenBank/DDBJ whole genome shotgun (WGS) entry which is preliminary data.</text>
</comment>
<dbReference type="EMBL" id="QKKF02014638">
    <property type="protein sequence ID" value="RZF42717.1"/>
    <property type="molecule type" value="Genomic_DNA"/>
</dbReference>
<name>A0A482XAJ4_LAOST</name>
<sequence>MYFFVFSQQNSKYSSSKGVSQQYAAAADRCGGKGGDCKELDGGGGNFRSGVGGTPRMRGDSSPGGPNGNSSGGASSVPAAAALLRHADRSPDCENYKNSAAAAFQQQKVRAGDNKERDTRDYKRADKYSGE</sequence>
<proteinExistence type="predicted"/>
<accession>A0A482XAJ4</accession>
<evidence type="ECO:0000313" key="3">
    <source>
        <dbReference type="Proteomes" id="UP000291343"/>
    </source>
</evidence>
<dbReference type="OrthoDB" id="10072039at2759"/>